<dbReference type="InterPro" id="IPR054501">
    <property type="entry name" value="NCH2"/>
</dbReference>
<comment type="caution">
    <text evidence="2">The sequence shown here is derived from an EMBL/GenBank/DDBJ whole genome shotgun (WGS) entry which is preliminary data.</text>
</comment>
<dbReference type="SUPFAM" id="SSF52540">
    <property type="entry name" value="P-loop containing nucleoside triphosphate hydrolases"/>
    <property type="match status" value="1"/>
</dbReference>
<protein>
    <submittedName>
        <fullName evidence="2">NTPase (NACHT family)</fullName>
    </submittedName>
</protein>
<reference evidence="2 3" key="2">
    <citation type="submission" date="2018-06" db="EMBL/GenBank/DDBJ databases">
        <title>Metagenomic assembly of (sub)arctic Cyanobacteria and their associated microbiome from non-axenic cultures.</title>
        <authorList>
            <person name="Baurain D."/>
        </authorList>
    </citation>
    <scope>NUCLEOTIDE SEQUENCE [LARGE SCALE GENOMIC DNA]</scope>
    <source>
        <strain evidence="2">ULC066bin1</strain>
    </source>
</reference>
<proteinExistence type="predicted"/>
<dbReference type="AlphaFoldDB" id="A0A2W4WIK6"/>
<dbReference type="Pfam" id="PF05729">
    <property type="entry name" value="NACHT"/>
    <property type="match status" value="1"/>
</dbReference>
<sequence>MAKRSLKASTSGARLAKQQFTFKGWTQEYLASEVGIKTRQPIWRFFAGQPIERYTFFEICTALDLEWREVASNAPAEYIDRTVDRITNNTELEPTSLKLDDVVQMVRSQRKDKVNHQCGILQLLDIGRPVELDKIYIDVNAIEQIPSQQGIEISDLDSLAPEDIDRFDLDKITARQILGTEAVEKYGNLRVLGKTGSGKSIFLKHLAMQCNAGRFAANQVPMFMTLRDFAESYKYNQQLRLLEFIHQEFLESDISHPETLKKLLHEGRILFLIDGIDEICQDVKLEHRVLNEVRRFCERYHKNTFVTTCRTALQKLTLKGFTDVQITPLNEDQISAGARKWFGEFSKADGTNGLKISSQFMQELKLPENWQFQSLMTTPLFLHLACSIFHRQKKFPIKADFYKQGMDLLVWKWDEARGMDRNQSYPGFALPQKLQLWSEIASFTFEKGQYFFEQRVIEEHIANSVQNLTDTNSEPEELYQAIEAVLRMVKSQHHGLLAERARGIFSFSYSAMQQYCIARKIVAGQHLQPSGQSLQELVTHLTDPRWHEIFLLTASMLHSSDDLVQLMKQEINRLVAESPYLENFLAWAYQKSQNNLETSPDSGERKTLHSCDRLSNKNHMEPNLENWSNNNCMTRLWQLQQAIANRENVDASKQQVLQSFYDANQLLLDCLNSSCEVTSSIREEIEANLLCYSYCRSSYSKLSSNMLPMEV</sequence>
<dbReference type="InterPro" id="IPR027417">
    <property type="entry name" value="P-loop_NTPase"/>
</dbReference>
<organism evidence="2 3">
    <name type="scientific">Pseudanabaena frigida</name>
    <dbReference type="NCBI Taxonomy" id="945775"/>
    <lineage>
        <taxon>Bacteria</taxon>
        <taxon>Bacillati</taxon>
        <taxon>Cyanobacteriota</taxon>
        <taxon>Cyanophyceae</taxon>
        <taxon>Pseudanabaenales</taxon>
        <taxon>Pseudanabaenaceae</taxon>
        <taxon>Pseudanabaena</taxon>
    </lineage>
</organism>
<evidence type="ECO:0000259" key="1">
    <source>
        <dbReference type="PROSITE" id="PS50837"/>
    </source>
</evidence>
<dbReference type="EMBL" id="QBML01000010">
    <property type="protein sequence ID" value="PZO41729.1"/>
    <property type="molecule type" value="Genomic_DNA"/>
</dbReference>
<dbReference type="PROSITE" id="PS50837">
    <property type="entry name" value="NACHT"/>
    <property type="match status" value="1"/>
</dbReference>
<accession>A0A2W4WIK6</accession>
<feature type="domain" description="NACHT" evidence="1">
    <location>
        <begin position="187"/>
        <end position="282"/>
    </location>
</feature>
<reference evidence="2 3" key="1">
    <citation type="submission" date="2018-04" db="EMBL/GenBank/DDBJ databases">
        <authorList>
            <person name="Go L.Y."/>
            <person name="Mitchell J.A."/>
        </authorList>
    </citation>
    <scope>NUCLEOTIDE SEQUENCE [LARGE SCALE GENOMIC DNA]</scope>
    <source>
        <strain evidence="2">ULC066bin1</strain>
    </source>
</reference>
<evidence type="ECO:0000313" key="3">
    <source>
        <dbReference type="Proteomes" id="UP000249467"/>
    </source>
</evidence>
<evidence type="ECO:0000313" key="2">
    <source>
        <dbReference type="EMBL" id="PZO41729.1"/>
    </source>
</evidence>
<dbReference type="Gene3D" id="3.40.50.300">
    <property type="entry name" value="P-loop containing nucleotide triphosphate hydrolases"/>
    <property type="match status" value="1"/>
</dbReference>
<dbReference type="Pfam" id="PF22727">
    <property type="entry name" value="NCH2"/>
    <property type="match status" value="1"/>
</dbReference>
<gene>
    <name evidence="2" type="ORF">DCF19_09235</name>
</gene>
<dbReference type="PANTHER" id="PTHR46844">
    <property type="entry name" value="SLR5058 PROTEIN"/>
    <property type="match status" value="1"/>
</dbReference>
<name>A0A2W4WIK6_9CYAN</name>
<dbReference type="Proteomes" id="UP000249467">
    <property type="component" value="Unassembled WGS sequence"/>
</dbReference>
<dbReference type="InterPro" id="IPR007111">
    <property type="entry name" value="NACHT_NTPase"/>
</dbReference>
<dbReference type="PANTHER" id="PTHR46844:SF1">
    <property type="entry name" value="SLR5058 PROTEIN"/>
    <property type="match status" value="1"/>
</dbReference>